<dbReference type="GO" id="GO:0046467">
    <property type="term" value="P:membrane lipid biosynthetic process"/>
    <property type="evidence" value="ECO:0007669"/>
    <property type="project" value="TreeGrafter"/>
</dbReference>
<evidence type="ECO:0000256" key="2">
    <source>
        <dbReference type="SAM" id="MobiDB-lite"/>
    </source>
</evidence>
<keyword evidence="6" id="KW-1185">Reference proteome</keyword>
<dbReference type="InterPro" id="IPR050154">
    <property type="entry name" value="UbiB_kinase"/>
</dbReference>
<comment type="similarity">
    <text evidence="1">Belongs to the protein kinase superfamily. ADCK protein kinase family.</text>
</comment>
<protein>
    <recommendedName>
        <fullName evidence="4">ABC1 atypical kinase-like domain-containing protein</fullName>
    </recommendedName>
</protein>
<dbReference type="GO" id="GO:0016020">
    <property type="term" value="C:membrane"/>
    <property type="evidence" value="ECO:0007669"/>
    <property type="project" value="GOC"/>
</dbReference>
<keyword evidence="3" id="KW-1133">Transmembrane helix</keyword>
<evidence type="ECO:0000313" key="5">
    <source>
        <dbReference type="EMBL" id="KAK7304857.1"/>
    </source>
</evidence>
<evidence type="ECO:0000259" key="4">
    <source>
        <dbReference type="Pfam" id="PF03109"/>
    </source>
</evidence>
<feature type="transmembrane region" description="Helical" evidence="3">
    <location>
        <begin position="755"/>
        <end position="777"/>
    </location>
</feature>
<dbReference type="Pfam" id="PF03109">
    <property type="entry name" value="ABC1"/>
    <property type="match status" value="1"/>
</dbReference>
<sequence length="830" mass="95539">MRFEGIHMHPKHLLKLIRSQNNILVLPLWALRCLCYPSIKRILSFFQPQPLCWPWSTIWHDKFGVLPVLLNLVKRHMWNWNGPVAVAELIGFHLVLVYWLKILILSWNFDLTMALHGYYCNNIKLSNQRRALDNLGFPGPISVHKLPKNRRPKSDKSENDKFPRLRVKMRQTELPPSKYGTNGRAVKMVPANEVVKRKTMSENKVDMINGSKQALNGASLVRRDLSPTLTKTMKSRTSKELPPLEELKVLPSDEGFSWANENYNSLQRSIDVWSFVISLRIRVLLDNAKWAYLGGFTEEKQKSRRQKTAAWLRECVLQLGPTFIKLGQLSSTRSDLFPQEFVDELAKLQDKVPAFSPKRARSFIESELGAPINVLFKEFEDRPIAAASLGQVHRAILHNGEKVVVKVQRPGLKKLFDIDLRNLKLIAEYFQRSETLGGPTRDWVGIYEECATILYQEIDYINEGKNADRFRRDFRNIKWVRVPLVYWDYTASKVLTLEYAPGIKINQVDMLTSRGYDKLRISSRTIEAYLIQILKTGFFHADPHPGNLAVDIDEAIIYYDFGMMGEIKSFTRERLLELFYAVYEKDAKKVMQCLIDLGALQPTGDLSSVRRSIQFFLDNLLSQTPDQQQTLSTIGEDLFAIAQDQPFRFPSTFTFVIRAFSTLEGLGYILNPDFSFVKIAAPYAQELLDLRQKQRTGPQLVEEIRKQADDVRTNSISMPYRVQRIEEFVKQLEAGDLKLRVRVLESERAARKATILQMATIYTVFGGTLLNLGINLSSQGNQVFANGSFLGAGVFVTLFFRSMQRVKKLDKFENMKHDWRVLKLKETVPS</sequence>
<dbReference type="InterPro" id="IPR011009">
    <property type="entry name" value="Kinase-like_dom_sf"/>
</dbReference>
<dbReference type="PANTHER" id="PTHR10566:SF113">
    <property type="entry name" value="PROTEIN ACTIVITY OF BC1 COMPLEX KINASE 7, CHLOROPLASTIC"/>
    <property type="match status" value="1"/>
</dbReference>
<accession>A0AAN9JTG7</accession>
<keyword evidence="3" id="KW-0812">Transmembrane</keyword>
<dbReference type="Proteomes" id="UP001367508">
    <property type="component" value="Unassembled WGS sequence"/>
</dbReference>
<dbReference type="SUPFAM" id="SSF56112">
    <property type="entry name" value="Protein kinase-like (PK-like)"/>
    <property type="match status" value="1"/>
</dbReference>
<dbReference type="CDD" id="cd05121">
    <property type="entry name" value="ABC1_ADCK3-like"/>
    <property type="match status" value="1"/>
</dbReference>
<evidence type="ECO:0000313" key="6">
    <source>
        <dbReference type="Proteomes" id="UP001367508"/>
    </source>
</evidence>
<keyword evidence="3" id="KW-0472">Membrane</keyword>
<evidence type="ECO:0000256" key="1">
    <source>
        <dbReference type="ARBA" id="ARBA00009670"/>
    </source>
</evidence>
<feature type="domain" description="ABC1 atypical kinase-like" evidence="4">
    <location>
        <begin position="347"/>
        <end position="592"/>
    </location>
</feature>
<proteinExistence type="inferred from homology"/>
<dbReference type="InterPro" id="IPR004147">
    <property type="entry name" value="ABC1_dom"/>
</dbReference>
<feature type="compositionally biased region" description="Basic and acidic residues" evidence="2">
    <location>
        <begin position="152"/>
        <end position="163"/>
    </location>
</feature>
<gene>
    <name evidence="5" type="ORF">VNO77_42748</name>
</gene>
<comment type="caution">
    <text evidence="5">The sequence shown here is derived from an EMBL/GenBank/DDBJ whole genome shotgun (WGS) entry which is preliminary data.</text>
</comment>
<name>A0AAN9JTG7_CANGL</name>
<dbReference type="GO" id="GO:1901031">
    <property type="term" value="P:regulation of response to reactive oxygen species"/>
    <property type="evidence" value="ECO:0007669"/>
    <property type="project" value="TreeGrafter"/>
</dbReference>
<dbReference type="EMBL" id="JAYMYQ010000011">
    <property type="protein sequence ID" value="KAK7304857.1"/>
    <property type="molecule type" value="Genomic_DNA"/>
</dbReference>
<reference evidence="5 6" key="1">
    <citation type="submission" date="2024-01" db="EMBL/GenBank/DDBJ databases">
        <title>The genomes of 5 underutilized Papilionoideae crops provide insights into root nodulation and disease resistanc.</title>
        <authorList>
            <person name="Jiang F."/>
        </authorList>
    </citation>
    <scope>NUCLEOTIDE SEQUENCE [LARGE SCALE GENOMIC DNA]</scope>
    <source>
        <strain evidence="5">LVBAO_FW01</strain>
        <tissue evidence="5">Leaves</tissue>
    </source>
</reference>
<feature type="region of interest" description="Disordered" evidence="2">
    <location>
        <begin position="143"/>
        <end position="165"/>
    </location>
</feature>
<dbReference type="PANTHER" id="PTHR10566">
    <property type="entry name" value="CHAPERONE-ACTIVITY OF BC1 COMPLEX CABC1 -RELATED"/>
    <property type="match status" value="1"/>
</dbReference>
<organism evidence="5 6">
    <name type="scientific">Canavalia gladiata</name>
    <name type="common">Sword bean</name>
    <name type="synonym">Dolichos gladiatus</name>
    <dbReference type="NCBI Taxonomy" id="3824"/>
    <lineage>
        <taxon>Eukaryota</taxon>
        <taxon>Viridiplantae</taxon>
        <taxon>Streptophyta</taxon>
        <taxon>Embryophyta</taxon>
        <taxon>Tracheophyta</taxon>
        <taxon>Spermatophyta</taxon>
        <taxon>Magnoliopsida</taxon>
        <taxon>eudicotyledons</taxon>
        <taxon>Gunneridae</taxon>
        <taxon>Pentapetalae</taxon>
        <taxon>rosids</taxon>
        <taxon>fabids</taxon>
        <taxon>Fabales</taxon>
        <taxon>Fabaceae</taxon>
        <taxon>Papilionoideae</taxon>
        <taxon>50 kb inversion clade</taxon>
        <taxon>NPAAA clade</taxon>
        <taxon>indigoferoid/millettioid clade</taxon>
        <taxon>Phaseoleae</taxon>
        <taxon>Canavalia</taxon>
    </lineage>
</organism>
<dbReference type="AlphaFoldDB" id="A0AAN9JTG7"/>
<feature type="transmembrane region" description="Helical" evidence="3">
    <location>
        <begin position="783"/>
        <end position="800"/>
    </location>
</feature>
<evidence type="ECO:0000256" key="3">
    <source>
        <dbReference type="SAM" id="Phobius"/>
    </source>
</evidence>